<accession>A0ABQ5ACR1</accession>
<protein>
    <submittedName>
        <fullName evidence="1">Uncharacterized protein</fullName>
    </submittedName>
</protein>
<sequence length="155" mass="17040">MFQTLSTIVDVGEEESSFSGSQTSLDPSILNVHREVDYLFFGTNHRFKTILSIPSLITISSPWTSIKTRAVLKKGLPSIKGTRFFDGGGNYQLKTEEGKVNWTAHRLERSSRFLETGGWMLWCSVAPLSLVTSFLSHSKVLFHIEEGGGIGGTGG</sequence>
<evidence type="ECO:0000313" key="2">
    <source>
        <dbReference type="Proteomes" id="UP001151760"/>
    </source>
</evidence>
<gene>
    <name evidence="1" type="ORF">Tco_0821285</name>
</gene>
<dbReference type="Proteomes" id="UP001151760">
    <property type="component" value="Unassembled WGS sequence"/>
</dbReference>
<evidence type="ECO:0000313" key="1">
    <source>
        <dbReference type="EMBL" id="GJT00116.1"/>
    </source>
</evidence>
<name>A0ABQ5ACR1_9ASTR</name>
<organism evidence="1 2">
    <name type="scientific">Tanacetum coccineum</name>
    <dbReference type="NCBI Taxonomy" id="301880"/>
    <lineage>
        <taxon>Eukaryota</taxon>
        <taxon>Viridiplantae</taxon>
        <taxon>Streptophyta</taxon>
        <taxon>Embryophyta</taxon>
        <taxon>Tracheophyta</taxon>
        <taxon>Spermatophyta</taxon>
        <taxon>Magnoliopsida</taxon>
        <taxon>eudicotyledons</taxon>
        <taxon>Gunneridae</taxon>
        <taxon>Pentapetalae</taxon>
        <taxon>asterids</taxon>
        <taxon>campanulids</taxon>
        <taxon>Asterales</taxon>
        <taxon>Asteraceae</taxon>
        <taxon>Asteroideae</taxon>
        <taxon>Anthemideae</taxon>
        <taxon>Anthemidinae</taxon>
        <taxon>Tanacetum</taxon>
    </lineage>
</organism>
<proteinExistence type="predicted"/>
<reference evidence="1" key="2">
    <citation type="submission" date="2022-01" db="EMBL/GenBank/DDBJ databases">
        <authorList>
            <person name="Yamashiro T."/>
            <person name="Shiraishi A."/>
            <person name="Satake H."/>
            <person name="Nakayama K."/>
        </authorList>
    </citation>
    <scope>NUCLEOTIDE SEQUENCE</scope>
</reference>
<keyword evidence="2" id="KW-1185">Reference proteome</keyword>
<reference evidence="1" key="1">
    <citation type="journal article" date="2022" name="Int. J. Mol. Sci.">
        <title>Draft Genome of Tanacetum Coccineum: Genomic Comparison of Closely Related Tanacetum-Family Plants.</title>
        <authorList>
            <person name="Yamashiro T."/>
            <person name="Shiraishi A."/>
            <person name="Nakayama K."/>
            <person name="Satake H."/>
        </authorList>
    </citation>
    <scope>NUCLEOTIDE SEQUENCE</scope>
</reference>
<comment type="caution">
    <text evidence="1">The sequence shown here is derived from an EMBL/GenBank/DDBJ whole genome shotgun (WGS) entry which is preliminary data.</text>
</comment>
<dbReference type="EMBL" id="BQNB010012170">
    <property type="protein sequence ID" value="GJT00116.1"/>
    <property type="molecule type" value="Genomic_DNA"/>
</dbReference>